<keyword evidence="1" id="KW-0808">Transferase</keyword>
<evidence type="ECO:0000256" key="1">
    <source>
        <dbReference type="ARBA" id="ARBA00022679"/>
    </source>
</evidence>
<name>A0ABS1CKF3_9GAMM</name>
<dbReference type="InterPro" id="IPR004701">
    <property type="entry name" value="PTS_EIIA_man-typ"/>
</dbReference>
<accession>A0ABS1CKF3</accession>
<evidence type="ECO:0000313" key="4">
    <source>
        <dbReference type="Proteomes" id="UP000748752"/>
    </source>
</evidence>
<gene>
    <name evidence="3" type="ORF">CKO31_17050</name>
</gene>
<proteinExistence type="predicted"/>
<sequence length="149" mass="14997">MSVGLLIITHAGIGAELLAAATRMLGCCPLRAEAMAIGNGDDPERMGAQARDCARSLDAGDGVLVLTDLFGSTPANIAAGLCDQGHTRILSGVNLPMLVRVLNYPELSLDAIADKALSGARDGVLECPSAGCTAPTQARAGGCGPTGHT</sequence>
<dbReference type="InterPro" id="IPR051471">
    <property type="entry name" value="Bacterial_PTS_sugar_comp"/>
</dbReference>
<keyword evidence="4" id="KW-1185">Reference proteome</keyword>
<dbReference type="PANTHER" id="PTHR33799">
    <property type="entry name" value="PTS PERMEASE-RELATED-RELATED"/>
    <property type="match status" value="1"/>
</dbReference>
<protein>
    <recommendedName>
        <fullName evidence="2">PTS EIIA type-4 domain-containing protein</fullName>
    </recommendedName>
</protein>
<dbReference type="Gene3D" id="3.40.50.510">
    <property type="entry name" value="Phosphotransferase system, mannose-type IIA component"/>
    <property type="match status" value="1"/>
</dbReference>
<dbReference type="RefSeq" id="WP_200239949.1">
    <property type="nucleotide sequence ID" value="NZ_NRRV01000047.1"/>
</dbReference>
<reference evidence="3 4" key="1">
    <citation type="journal article" date="2020" name="Microorganisms">
        <title>Osmotic Adaptation and Compatible Solute Biosynthesis of Phototrophic Bacteria as Revealed from Genome Analyses.</title>
        <authorList>
            <person name="Imhoff J.F."/>
            <person name="Rahn T."/>
            <person name="Kunzel S."/>
            <person name="Keller A."/>
            <person name="Neulinger S.C."/>
        </authorList>
    </citation>
    <scope>NUCLEOTIDE SEQUENCE [LARGE SCALE GENOMIC DNA]</scope>
    <source>
        <strain evidence="3 4">DSM 6210</strain>
    </source>
</reference>
<dbReference type="Pfam" id="PF03610">
    <property type="entry name" value="EIIA-man"/>
    <property type="match status" value="1"/>
</dbReference>
<dbReference type="EMBL" id="NRRV01000047">
    <property type="protein sequence ID" value="MBK1632415.1"/>
    <property type="molecule type" value="Genomic_DNA"/>
</dbReference>
<evidence type="ECO:0000313" key="3">
    <source>
        <dbReference type="EMBL" id="MBK1632415.1"/>
    </source>
</evidence>
<dbReference type="InterPro" id="IPR036662">
    <property type="entry name" value="PTS_EIIA_man-typ_sf"/>
</dbReference>
<dbReference type="PROSITE" id="PS51096">
    <property type="entry name" value="PTS_EIIA_TYPE_4"/>
    <property type="match status" value="1"/>
</dbReference>
<dbReference type="SUPFAM" id="SSF53062">
    <property type="entry name" value="PTS system fructose IIA component-like"/>
    <property type="match status" value="1"/>
</dbReference>
<feature type="domain" description="PTS EIIA type-4" evidence="2">
    <location>
        <begin position="2"/>
        <end position="124"/>
    </location>
</feature>
<evidence type="ECO:0000259" key="2">
    <source>
        <dbReference type="PROSITE" id="PS51096"/>
    </source>
</evidence>
<comment type="caution">
    <text evidence="3">The sequence shown here is derived from an EMBL/GenBank/DDBJ whole genome shotgun (WGS) entry which is preliminary data.</text>
</comment>
<dbReference type="Proteomes" id="UP000748752">
    <property type="component" value="Unassembled WGS sequence"/>
</dbReference>
<dbReference type="PANTHER" id="PTHR33799:SF1">
    <property type="entry name" value="PTS SYSTEM MANNOSE-SPECIFIC EIIAB COMPONENT-RELATED"/>
    <property type="match status" value="1"/>
</dbReference>
<organism evidence="3 4">
    <name type="scientific">Thiohalocapsa halophila</name>
    <dbReference type="NCBI Taxonomy" id="69359"/>
    <lineage>
        <taxon>Bacteria</taxon>
        <taxon>Pseudomonadati</taxon>
        <taxon>Pseudomonadota</taxon>
        <taxon>Gammaproteobacteria</taxon>
        <taxon>Chromatiales</taxon>
        <taxon>Chromatiaceae</taxon>
        <taxon>Thiohalocapsa</taxon>
    </lineage>
</organism>